<proteinExistence type="predicted"/>
<comment type="caution">
    <text evidence="1">The sequence shown here is derived from an EMBL/GenBank/DDBJ whole genome shotgun (WGS) entry which is preliminary data.</text>
</comment>
<dbReference type="OrthoDB" id="2677917at2759"/>
<dbReference type="AlphaFoldDB" id="A0A9P5PBL8"/>
<name>A0A9P5PBL8_9AGAR</name>
<protein>
    <submittedName>
        <fullName evidence="1">Uncharacterized protein</fullName>
    </submittedName>
</protein>
<evidence type="ECO:0000313" key="2">
    <source>
        <dbReference type="Proteomes" id="UP000772434"/>
    </source>
</evidence>
<feature type="non-terminal residue" evidence="1">
    <location>
        <position position="1"/>
    </location>
</feature>
<dbReference type="Proteomes" id="UP000772434">
    <property type="component" value="Unassembled WGS sequence"/>
</dbReference>
<evidence type="ECO:0000313" key="1">
    <source>
        <dbReference type="EMBL" id="KAF9059140.1"/>
    </source>
</evidence>
<keyword evidence="2" id="KW-1185">Reference proteome</keyword>
<reference evidence="1" key="1">
    <citation type="submission" date="2020-11" db="EMBL/GenBank/DDBJ databases">
        <authorList>
            <consortium name="DOE Joint Genome Institute"/>
            <person name="Ahrendt S."/>
            <person name="Riley R."/>
            <person name="Andreopoulos W."/>
            <person name="Labutti K."/>
            <person name="Pangilinan J."/>
            <person name="Ruiz-Duenas F.J."/>
            <person name="Barrasa J.M."/>
            <person name="Sanchez-Garcia M."/>
            <person name="Camarero S."/>
            <person name="Miyauchi S."/>
            <person name="Serrano A."/>
            <person name="Linde D."/>
            <person name="Babiker R."/>
            <person name="Drula E."/>
            <person name="Ayuso-Fernandez I."/>
            <person name="Pacheco R."/>
            <person name="Padilla G."/>
            <person name="Ferreira P."/>
            <person name="Barriuso J."/>
            <person name="Kellner H."/>
            <person name="Castanera R."/>
            <person name="Alfaro M."/>
            <person name="Ramirez L."/>
            <person name="Pisabarro A.G."/>
            <person name="Kuo A."/>
            <person name="Tritt A."/>
            <person name="Lipzen A."/>
            <person name="He G."/>
            <person name="Yan M."/>
            <person name="Ng V."/>
            <person name="Cullen D."/>
            <person name="Martin F."/>
            <person name="Rosso M.-N."/>
            <person name="Henrissat B."/>
            <person name="Hibbett D."/>
            <person name="Martinez A.T."/>
            <person name="Grigoriev I.V."/>
        </authorList>
    </citation>
    <scope>NUCLEOTIDE SEQUENCE</scope>
    <source>
        <strain evidence="1">AH 40177</strain>
    </source>
</reference>
<dbReference type="EMBL" id="JADNRY010000322">
    <property type="protein sequence ID" value="KAF9059140.1"/>
    <property type="molecule type" value="Genomic_DNA"/>
</dbReference>
<accession>A0A9P5PBL8</accession>
<gene>
    <name evidence="1" type="ORF">BDP27DRAFT_1239351</name>
</gene>
<sequence length="142" mass="16218">HAKSCWGKEAVNAAQQSKSLENARAAIKRIGKKSQSKLAAALRTMKGWAESFSMQPPTKKEIRTSFNIVKDRCYRWLQREGCPEQYIPSCETVSRDVKKLYTCTKEKLAEELQAQDKEIPIVIDCWTSPNHRAWMSIATSRV</sequence>
<organism evidence="1 2">
    <name type="scientific">Rhodocollybia butyracea</name>
    <dbReference type="NCBI Taxonomy" id="206335"/>
    <lineage>
        <taxon>Eukaryota</taxon>
        <taxon>Fungi</taxon>
        <taxon>Dikarya</taxon>
        <taxon>Basidiomycota</taxon>
        <taxon>Agaricomycotina</taxon>
        <taxon>Agaricomycetes</taxon>
        <taxon>Agaricomycetidae</taxon>
        <taxon>Agaricales</taxon>
        <taxon>Marasmiineae</taxon>
        <taxon>Omphalotaceae</taxon>
        <taxon>Rhodocollybia</taxon>
    </lineage>
</organism>